<dbReference type="InterPro" id="IPR007374">
    <property type="entry name" value="ASCH_domain"/>
</dbReference>
<dbReference type="Proteomes" id="UP000295620">
    <property type="component" value="Unassembled WGS sequence"/>
</dbReference>
<feature type="domain" description="ASCH" evidence="1">
    <location>
        <begin position="4"/>
        <end position="100"/>
    </location>
</feature>
<keyword evidence="3" id="KW-1185">Reference proteome</keyword>
<dbReference type="InterPro" id="IPR015947">
    <property type="entry name" value="PUA-like_sf"/>
</dbReference>
<protein>
    <submittedName>
        <fullName evidence="2">ASCH domain-containing protein</fullName>
    </submittedName>
</protein>
<proteinExistence type="predicted"/>
<accession>A0A4R6T0D7</accession>
<dbReference type="Pfam" id="PF04266">
    <property type="entry name" value="ASCH"/>
    <property type="match status" value="1"/>
</dbReference>
<sequence>MKALSVKNPWAMLIAHGIKSIENRSRRTKYRGTFLIHTSQKPAFTELQSCLTYPQWNEIPEAKQAEFLSGIWPNGCIIGQVDLVDCVINHSSVWAEQMAYHVCPVTGLHILRKGQPYVWNWVLENPVLYDKPIENVKGALSFWEYRKP</sequence>
<dbReference type="SUPFAM" id="SSF88697">
    <property type="entry name" value="PUA domain-like"/>
    <property type="match status" value="1"/>
</dbReference>
<reference evidence="2 3" key="1">
    <citation type="submission" date="2019-03" db="EMBL/GenBank/DDBJ databases">
        <title>Genomic Encyclopedia of Archaeal and Bacterial Type Strains, Phase II (KMG-II): from individual species to whole genera.</title>
        <authorList>
            <person name="Goeker M."/>
        </authorList>
    </citation>
    <scope>NUCLEOTIDE SEQUENCE [LARGE SCALE GENOMIC DNA]</scope>
    <source>
        <strain evidence="2 3">DSM 19035</strain>
    </source>
</reference>
<name>A0A4R6T0D7_9SPHI</name>
<dbReference type="OrthoDB" id="359066at2"/>
<evidence type="ECO:0000259" key="1">
    <source>
        <dbReference type="Pfam" id="PF04266"/>
    </source>
</evidence>
<comment type="caution">
    <text evidence="2">The sequence shown here is derived from an EMBL/GenBank/DDBJ whole genome shotgun (WGS) entry which is preliminary data.</text>
</comment>
<evidence type="ECO:0000313" key="2">
    <source>
        <dbReference type="EMBL" id="TDQ12196.1"/>
    </source>
</evidence>
<dbReference type="RefSeq" id="WP_133575206.1">
    <property type="nucleotide sequence ID" value="NZ_SNYC01000003.1"/>
</dbReference>
<dbReference type="AlphaFoldDB" id="A0A4R6T0D7"/>
<dbReference type="CDD" id="cd06554">
    <property type="entry name" value="ASCH_ASC-1_like"/>
    <property type="match status" value="1"/>
</dbReference>
<evidence type="ECO:0000313" key="3">
    <source>
        <dbReference type="Proteomes" id="UP000295620"/>
    </source>
</evidence>
<gene>
    <name evidence="2" type="ORF">ATK78_1330</name>
</gene>
<dbReference type="EMBL" id="SNYC01000003">
    <property type="protein sequence ID" value="TDQ12196.1"/>
    <property type="molecule type" value="Genomic_DNA"/>
</dbReference>
<organism evidence="2 3">
    <name type="scientific">Pedobacter metabolipauper</name>
    <dbReference type="NCBI Taxonomy" id="425513"/>
    <lineage>
        <taxon>Bacteria</taxon>
        <taxon>Pseudomonadati</taxon>
        <taxon>Bacteroidota</taxon>
        <taxon>Sphingobacteriia</taxon>
        <taxon>Sphingobacteriales</taxon>
        <taxon>Sphingobacteriaceae</taxon>
        <taxon>Pedobacter</taxon>
    </lineage>
</organism>
<dbReference type="Gene3D" id="2.30.130.30">
    <property type="entry name" value="Hypothetical protein"/>
    <property type="match status" value="1"/>
</dbReference>